<evidence type="ECO:0000256" key="2">
    <source>
        <dbReference type="SAM" id="Phobius"/>
    </source>
</evidence>
<dbReference type="SUPFAM" id="SSF51261">
    <property type="entry name" value="Duplicated hybrid motif"/>
    <property type="match status" value="1"/>
</dbReference>
<name>A0A098S9Z6_9BACT</name>
<dbReference type="Gene3D" id="2.70.70.10">
    <property type="entry name" value="Glucose Permease (Domain IIA)"/>
    <property type="match status" value="1"/>
</dbReference>
<keyword evidence="1" id="KW-0175">Coiled coil</keyword>
<keyword evidence="5" id="KW-1185">Reference proteome</keyword>
<dbReference type="Proteomes" id="UP000029736">
    <property type="component" value="Unassembled WGS sequence"/>
</dbReference>
<evidence type="ECO:0000259" key="3">
    <source>
        <dbReference type="Pfam" id="PF01551"/>
    </source>
</evidence>
<dbReference type="InterPro" id="IPR050570">
    <property type="entry name" value="Cell_wall_metabolism_enzyme"/>
</dbReference>
<keyword evidence="2" id="KW-1133">Transmembrane helix</keyword>
<dbReference type="FunFam" id="2.70.70.10:FF:000006">
    <property type="entry name" value="M23 family peptidase"/>
    <property type="match status" value="1"/>
</dbReference>
<evidence type="ECO:0000313" key="5">
    <source>
        <dbReference type="Proteomes" id="UP000029736"/>
    </source>
</evidence>
<gene>
    <name evidence="4" type="ORF">IX84_03290</name>
</gene>
<evidence type="ECO:0000256" key="1">
    <source>
        <dbReference type="SAM" id="Coils"/>
    </source>
</evidence>
<keyword evidence="2" id="KW-0812">Transmembrane</keyword>
<dbReference type="PANTHER" id="PTHR21666:SF286">
    <property type="entry name" value="LIPOPROTEIN NLPD"/>
    <property type="match status" value="1"/>
</dbReference>
<protein>
    <submittedName>
        <fullName evidence="4">Peptidase M23</fullName>
    </submittedName>
</protein>
<reference evidence="4 5" key="1">
    <citation type="journal article" date="2014" name="Int. J. Syst. Evol. Microbiol.">
        <title>Phaeodactylibacter xiamenensis gen. nov., sp. nov., a member of the family Saprospiraceae isolated from the marine alga Phaeodactylum tricornutum.</title>
        <authorList>
            <person name="Chen Z.Jr."/>
            <person name="Lei X."/>
            <person name="Lai Q."/>
            <person name="Li Y."/>
            <person name="Zhang B."/>
            <person name="Zhang J."/>
            <person name="Zhang H."/>
            <person name="Yang L."/>
            <person name="Zheng W."/>
            <person name="Tian Y."/>
            <person name="Yu Z."/>
            <person name="Xu H.Jr."/>
            <person name="Zheng T."/>
        </authorList>
    </citation>
    <scope>NUCLEOTIDE SEQUENCE [LARGE SCALE GENOMIC DNA]</scope>
    <source>
        <strain evidence="4 5">KD52</strain>
    </source>
</reference>
<evidence type="ECO:0000313" key="4">
    <source>
        <dbReference type="EMBL" id="KGE89354.1"/>
    </source>
</evidence>
<dbReference type="PANTHER" id="PTHR21666">
    <property type="entry name" value="PEPTIDASE-RELATED"/>
    <property type="match status" value="1"/>
</dbReference>
<dbReference type="OrthoDB" id="9810477at2"/>
<dbReference type="Pfam" id="PF01551">
    <property type="entry name" value="Peptidase_M23"/>
    <property type="match status" value="1"/>
</dbReference>
<feature type="transmembrane region" description="Helical" evidence="2">
    <location>
        <begin position="26"/>
        <end position="47"/>
    </location>
</feature>
<feature type="coiled-coil region" evidence="1">
    <location>
        <begin position="56"/>
        <end position="90"/>
    </location>
</feature>
<dbReference type="RefSeq" id="WP_044216462.1">
    <property type="nucleotide sequence ID" value="NZ_JBKAGJ010000056.1"/>
</dbReference>
<keyword evidence="2" id="KW-0472">Membrane</keyword>
<accession>A0A098S9Z6</accession>
<sequence length="325" mass="36605">MGKEKFVYNTQTLRYEKVEETTTQKVLRWLGFTCAVVVAAFFLKVAADKWLPSPQERALRQEIKFMEENYKELQEELGQLRTVLNGVQERDAYAHRMVFGMDPIDDGVWEGGVGGHDKYENLRQFSTGDLMAEVSQDVDMLKRQLDLQSRSLDTILNMAKEKEKMLAAIPSIKPVRSDKLARKVGLLSGFGRRIHPIYKIPKMHYGIDFTAPKGTPIQATGAGKVIKAGRGTGYGNRVIIDHGYGYQTLYAHMKRIDVKEGDMVVRGDQIGLVGNTGASTAPHCHYEVTVNGEKVNPIHYCMDGLTPEEYQELVRAAEMPNQSFD</sequence>
<feature type="domain" description="M23ase beta-sheet core" evidence="3">
    <location>
        <begin position="202"/>
        <end position="297"/>
    </location>
</feature>
<dbReference type="CDD" id="cd12797">
    <property type="entry name" value="M23_peptidase"/>
    <property type="match status" value="1"/>
</dbReference>
<proteinExistence type="predicted"/>
<dbReference type="AlphaFoldDB" id="A0A098S9Z6"/>
<dbReference type="GO" id="GO:0004222">
    <property type="term" value="F:metalloendopeptidase activity"/>
    <property type="evidence" value="ECO:0007669"/>
    <property type="project" value="TreeGrafter"/>
</dbReference>
<dbReference type="InterPro" id="IPR016047">
    <property type="entry name" value="M23ase_b-sheet_dom"/>
</dbReference>
<dbReference type="InterPro" id="IPR011055">
    <property type="entry name" value="Dup_hybrid_motif"/>
</dbReference>
<dbReference type="STRING" id="1524460.IX84_03290"/>
<dbReference type="EMBL" id="JPOS01000010">
    <property type="protein sequence ID" value="KGE89354.1"/>
    <property type="molecule type" value="Genomic_DNA"/>
</dbReference>
<comment type="caution">
    <text evidence="4">The sequence shown here is derived from an EMBL/GenBank/DDBJ whole genome shotgun (WGS) entry which is preliminary data.</text>
</comment>
<organism evidence="4 5">
    <name type="scientific">Phaeodactylibacter xiamenensis</name>
    <dbReference type="NCBI Taxonomy" id="1524460"/>
    <lineage>
        <taxon>Bacteria</taxon>
        <taxon>Pseudomonadati</taxon>
        <taxon>Bacteroidota</taxon>
        <taxon>Saprospiria</taxon>
        <taxon>Saprospirales</taxon>
        <taxon>Haliscomenobacteraceae</taxon>
        <taxon>Phaeodactylibacter</taxon>
    </lineage>
</organism>